<evidence type="ECO:0000313" key="2">
    <source>
        <dbReference type="EMBL" id="CAA9410441.1"/>
    </source>
</evidence>
<sequence length="49" mass="5503">RPGQAPRARPALRGPRLRRGLRPQRGTQPRGVHKGLRRARDPQAPLAHL</sequence>
<dbReference type="AlphaFoldDB" id="A0A6J4PAI4"/>
<name>A0A6J4PAI4_9ACTN</name>
<accession>A0A6J4PAI4</accession>
<dbReference type="EMBL" id="CADCVA010000100">
    <property type="protein sequence ID" value="CAA9410441.1"/>
    <property type="molecule type" value="Genomic_DNA"/>
</dbReference>
<proteinExistence type="predicted"/>
<evidence type="ECO:0000256" key="1">
    <source>
        <dbReference type="SAM" id="MobiDB-lite"/>
    </source>
</evidence>
<organism evidence="2">
    <name type="scientific">uncultured Rubrobacteraceae bacterium</name>
    <dbReference type="NCBI Taxonomy" id="349277"/>
    <lineage>
        <taxon>Bacteria</taxon>
        <taxon>Bacillati</taxon>
        <taxon>Actinomycetota</taxon>
        <taxon>Rubrobacteria</taxon>
        <taxon>Rubrobacterales</taxon>
        <taxon>Rubrobacteraceae</taxon>
        <taxon>environmental samples</taxon>
    </lineage>
</organism>
<feature type="region of interest" description="Disordered" evidence="1">
    <location>
        <begin position="1"/>
        <end position="49"/>
    </location>
</feature>
<feature type="non-terminal residue" evidence="2">
    <location>
        <position position="49"/>
    </location>
</feature>
<feature type="non-terminal residue" evidence="2">
    <location>
        <position position="1"/>
    </location>
</feature>
<gene>
    <name evidence="2" type="ORF">AVDCRST_MAG82-757</name>
</gene>
<feature type="compositionally biased region" description="Low complexity" evidence="1">
    <location>
        <begin position="1"/>
        <end position="14"/>
    </location>
</feature>
<protein>
    <submittedName>
        <fullName evidence="2">Uncharacterized protein</fullName>
    </submittedName>
</protein>
<reference evidence="2" key="1">
    <citation type="submission" date="2020-02" db="EMBL/GenBank/DDBJ databases">
        <authorList>
            <person name="Meier V. D."/>
        </authorList>
    </citation>
    <scope>NUCLEOTIDE SEQUENCE</scope>
    <source>
        <strain evidence="2">AVDCRST_MAG82</strain>
    </source>
</reference>